<organism evidence="1 2">
    <name type="scientific">Algoriphagus ornithinivorans</name>
    <dbReference type="NCBI Taxonomy" id="226506"/>
    <lineage>
        <taxon>Bacteria</taxon>
        <taxon>Pseudomonadati</taxon>
        <taxon>Bacteroidota</taxon>
        <taxon>Cytophagia</taxon>
        <taxon>Cytophagales</taxon>
        <taxon>Cyclobacteriaceae</taxon>
        <taxon>Algoriphagus</taxon>
    </lineage>
</organism>
<reference evidence="2" key="1">
    <citation type="submission" date="2016-10" db="EMBL/GenBank/DDBJ databases">
        <authorList>
            <person name="Varghese N."/>
            <person name="Submissions S."/>
        </authorList>
    </citation>
    <scope>NUCLEOTIDE SEQUENCE [LARGE SCALE GENOMIC DNA]</scope>
    <source>
        <strain evidence="2">DSM 15282</strain>
    </source>
</reference>
<accession>A0A1I5HL22</accession>
<dbReference type="Proteomes" id="UP000199564">
    <property type="component" value="Unassembled WGS sequence"/>
</dbReference>
<proteinExistence type="predicted"/>
<dbReference type="STRING" id="226506.SAMN04488519_10792"/>
<dbReference type="InterPro" id="IPR016181">
    <property type="entry name" value="Acyl_CoA_acyltransferase"/>
</dbReference>
<dbReference type="RefSeq" id="WP_091654494.1">
    <property type="nucleotide sequence ID" value="NZ_FOVW01000007.1"/>
</dbReference>
<protein>
    <submittedName>
        <fullName evidence="1">Acetyltransferase (GNAT) domain-containing protein</fullName>
    </submittedName>
</protein>
<dbReference type="Gene3D" id="3.40.630.30">
    <property type="match status" value="1"/>
</dbReference>
<sequence>MGDLILRKAQFDDLSKIASFFLKAYGSNTAFQSSSFLKYYFRNPYNPSQIFSSNWIGLNPTGEIVSHYGGLQYKLQLGEKTLQVVWGVNAYTLPEYRGLGFNGNLVKILFKENVVNATLGMSLETHKFYKKLGYQVFDHLRFSRFILNFKEDSFLIISGMGQNTERAQSLVPVTFIPKSVEEGKGIQPVKNENLKNYSFDLGVHATCTTHRDKDFISWRFLDNPFIDYKIFIEKVGNQINAYAVIREEKLEPSGKKIGRIIDLYGSPRLVGSLLERIKIWSFQRNHIYLEFSKIGNLYSGELLDQGFIRLDEDDAALFPQVSSPVENRPNQEYLAIYSNLFNQEIRSLRSEDIYFTRMDSDRDRIARLDQTFKTND</sequence>
<dbReference type="SUPFAM" id="SSF55729">
    <property type="entry name" value="Acyl-CoA N-acyltransferases (Nat)"/>
    <property type="match status" value="1"/>
</dbReference>
<dbReference type="Pfam" id="PF13527">
    <property type="entry name" value="Acetyltransf_9"/>
    <property type="match status" value="1"/>
</dbReference>
<keyword evidence="1" id="KW-0808">Transferase</keyword>
<dbReference type="AlphaFoldDB" id="A0A1I5HL22"/>
<evidence type="ECO:0000313" key="2">
    <source>
        <dbReference type="Proteomes" id="UP000199564"/>
    </source>
</evidence>
<keyword evidence="2" id="KW-1185">Reference proteome</keyword>
<evidence type="ECO:0000313" key="1">
    <source>
        <dbReference type="EMBL" id="SFO48626.1"/>
    </source>
</evidence>
<gene>
    <name evidence="1" type="ORF">SAMN04488519_10792</name>
</gene>
<name>A0A1I5HL22_9BACT</name>
<dbReference type="EMBL" id="FOVW01000007">
    <property type="protein sequence ID" value="SFO48626.1"/>
    <property type="molecule type" value="Genomic_DNA"/>
</dbReference>
<dbReference type="GO" id="GO:0016740">
    <property type="term" value="F:transferase activity"/>
    <property type="evidence" value="ECO:0007669"/>
    <property type="project" value="UniProtKB-KW"/>
</dbReference>